<proteinExistence type="predicted"/>
<protein>
    <recommendedName>
        <fullName evidence="3">Transposase</fullName>
    </recommendedName>
</protein>
<dbReference type="Proteomes" id="UP000242164">
    <property type="component" value="Unassembled WGS sequence"/>
</dbReference>
<accession>A0AAX2CMH8</accession>
<evidence type="ECO:0000313" key="1">
    <source>
        <dbReference type="EMBL" id="SCM05487.1"/>
    </source>
</evidence>
<organism evidence="1 2">
    <name type="scientific">Bacillus cytotoxicus</name>
    <dbReference type="NCBI Taxonomy" id="580165"/>
    <lineage>
        <taxon>Bacteria</taxon>
        <taxon>Bacillati</taxon>
        <taxon>Bacillota</taxon>
        <taxon>Bacilli</taxon>
        <taxon>Bacillales</taxon>
        <taxon>Bacillaceae</taxon>
        <taxon>Bacillus</taxon>
        <taxon>Bacillus cereus group</taxon>
    </lineage>
</organism>
<evidence type="ECO:0000313" key="2">
    <source>
        <dbReference type="Proteomes" id="UP000242164"/>
    </source>
</evidence>
<comment type="caution">
    <text evidence="1">The sequence shown here is derived from an EMBL/GenBank/DDBJ whole genome shotgun (WGS) entry which is preliminary data.</text>
</comment>
<sequence>MKHRESTIYILQEINEYSLCGRTMVILVEDINKK</sequence>
<name>A0AAX2CMH8_9BACI</name>
<gene>
    <name evidence="1" type="ORF">BCB44BAC_04103</name>
</gene>
<evidence type="ECO:0008006" key="3">
    <source>
        <dbReference type="Google" id="ProtNLM"/>
    </source>
</evidence>
<dbReference type="AlphaFoldDB" id="A0AAX2CMH8"/>
<dbReference type="EMBL" id="FMIK01000059">
    <property type="protein sequence ID" value="SCM05487.1"/>
    <property type="molecule type" value="Genomic_DNA"/>
</dbReference>
<reference evidence="1 2" key="1">
    <citation type="submission" date="2016-08" db="EMBL/GenBank/DDBJ databases">
        <authorList>
            <person name="Loux V."/>
            <person name="Rue O."/>
        </authorList>
    </citation>
    <scope>NUCLEOTIDE SEQUENCE [LARGE SCALE GENOMIC DNA]</scope>
    <source>
        <strain evidence="1 2">AFSSA_08CEB44bac</strain>
    </source>
</reference>